<accession>A0A9N9KXV0</accession>
<dbReference type="EMBL" id="CAJVRL010000060">
    <property type="protein sequence ID" value="CAG8955051.1"/>
    <property type="molecule type" value="Genomic_DNA"/>
</dbReference>
<gene>
    <name evidence="1" type="ORF">HYFRA_00007065</name>
</gene>
<dbReference type="InterPro" id="IPR049556">
    <property type="entry name" value="PhiB"/>
</dbReference>
<dbReference type="Gene3D" id="3.90.280.10">
    <property type="entry name" value="PEBP-like"/>
    <property type="match status" value="1"/>
</dbReference>
<evidence type="ECO:0008006" key="3">
    <source>
        <dbReference type="Google" id="ProtNLM"/>
    </source>
</evidence>
<reference evidence="1" key="1">
    <citation type="submission" date="2021-07" db="EMBL/GenBank/DDBJ databases">
        <authorList>
            <person name="Durling M."/>
        </authorList>
    </citation>
    <scope>NUCLEOTIDE SEQUENCE</scope>
</reference>
<dbReference type="InterPro" id="IPR036610">
    <property type="entry name" value="PEBP-like_sf"/>
</dbReference>
<evidence type="ECO:0000313" key="2">
    <source>
        <dbReference type="Proteomes" id="UP000696280"/>
    </source>
</evidence>
<dbReference type="InterPro" id="IPR008914">
    <property type="entry name" value="PEBP"/>
</dbReference>
<dbReference type="Pfam" id="PF01161">
    <property type="entry name" value="PBP"/>
    <property type="match status" value="1"/>
</dbReference>
<dbReference type="AlphaFoldDB" id="A0A9N9KXV0"/>
<dbReference type="PANTHER" id="PTHR30289">
    <property type="entry name" value="UNCHARACTERIZED PROTEIN YBCL-RELATED"/>
    <property type="match status" value="1"/>
</dbReference>
<dbReference type="Proteomes" id="UP000696280">
    <property type="component" value="Unassembled WGS sequence"/>
</dbReference>
<dbReference type="CDD" id="cd00457">
    <property type="entry name" value="PEBP"/>
    <property type="match status" value="1"/>
</dbReference>
<proteinExistence type="predicted"/>
<keyword evidence="2" id="KW-1185">Reference proteome</keyword>
<protein>
    <recommendedName>
        <fullName evidence="3">PEBP-like protein</fullName>
    </recommendedName>
</protein>
<evidence type="ECO:0000313" key="1">
    <source>
        <dbReference type="EMBL" id="CAG8955051.1"/>
    </source>
</evidence>
<comment type="caution">
    <text evidence="1">The sequence shown here is derived from an EMBL/GenBank/DDBJ whole genome shotgun (WGS) entry which is preliminary data.</text>
</comment>
<dbReference type="OrthoDB" id="10251855at2759"/>
<organism evidence="1 2">
    <name type="scientific">Hymenoscyphus fraxineus</name>
    <dbReference type="NCBI Taxonomy" id="746836"/>
    <lineage>
        <taxon>Eukaryota</taxon>
        <taxon>Fungi</taxon>
        <taxon>Dikarya</taxon>
        <taxon>Ascomycota</taxon>
        <taxon>Pezizomycotina</taxon>
        <taxon>Leotiomycetes</taxon>
        <taxon>Helotiales</taxon>
        <taxon>Helotiaceae</taxon>
        <taxon>Hymenoscyphus</taxon>
    </lineage>
</organism>
<sequence length="273" mass="30085">MSNGEAFLRGSITLVFRFAVVQSDSRFRAPVGESYKSEYHPQLPQARVNLEANSNHLNMTFSATIEKHVGRLLFSQRGHDAKLITRSISSLTSLPPTLIITSPLGNSPCALLHEHSALGANRFPLLTWQLPDDGSVSASDVRAWLVVVEDPDAPLPSPIVHGVYYNIPGEKRELGEKDFAHHEGTGKAGTNNLLKGGFRYGGSHGGKVWSGPKPFLGHGVHRYFFQIIGLREDLQAPSMEEQKLDLKKIAAEKLLDGKVVIWGEWIGTFERSI</sequence>
<dbReference type="PANTHER" id="PTHR30289:SF1">
    <property type="entry name" value="PEBP (PHOSPHATIDYLETHANOLAMINE-BINDING PROTEIN) FAMILY PROTEIN"/>
    <property type="match status" value="1"/>
</dbReference>
<dbReference type="SUPFAM" id="SSF49777">
    <property type="entry name" value="PEBP-like"/>
    <property type="match status" value="1"/>
</dbReference>
<name>A0A9N9KXV0_9HELO</name>